<sequence length="377" mass="41911">MCEACWRRRIKAFALDTRQDSAQLTPSINTMGASSSTLDPRGPSPPSKALHVLRVSPGSPAAQTDIEPFFDFVVGIDGDDSTSRVDAATLSRVVEQHEGKTLPLMIWSAKYRNMRDWSQTSNSNPPNNPPSLLGLSMRLCSPEAALDDVWHILEVLENSPAESAGLVPYGDWILGWPGGSLSGENAFYELVEAHIDKPLRVIVYSYDFDAMREVVLVPNRKWGGEGLLGCGVGYGLLHRIPPQPVNSDAMDTILKQNIPYDEQDAFKEPHQNGQLDQSALFVPADEDNFEFGGTSGYPKAFEEQDKPTTQEEFDETPVAHWHTVNSKPNQVPPVSNTMESHSQWYWEARASTKTEFATYRNSSKPTPYEGWHSPFTL</sequence>
<evidence type="ECO:0000313" key="2">
    <source>
        <dbReference type="Proteomes" id="UP000789525"/>
    </source>
</evidence>
<protein>
    <submittedName>
        <fullName evidence="1">5253_t:CDS:1</fullName>
    </submittedName>
</protein>
<gene>
    <name evidence="1" type="ORF">ACOLOM_LOCUS7404</name>
</gene>
<keyword evidence="2" id="KW-1185">Reference proteome</keyword>
<reference evidence="1" key="1">
    <citation type="submission" date="2021-06" db="EMBL/GenBank/DDBJ databases">
        <authorList>
            <person name="Kallberg Y."/>
            <person name="Tangrot J."/>
            <person name="Rosling A."/>
        </authorList>
    </citation>
    <scope>NUCLEOTIDE SEQUENCE</scope>
    <source>
        <strain evidence="1">CL356</strain>
    </source>
</reference>
<accession>A0ACA9N1H0</accession>
<proteinExistence type="predicted"/>
<organism evidence="1 2">
    <name type="scientific">Acaulospora colombiana</name>
    <dbReference type="NCBI Taxonomy" id="27376"/>
    <lineage>
        <taxon>Eukaryota</taxon>
        <taxon>Fungi</taxon>
        <taxon>Fungi incertae sedis</taxon>
        <taxon>Mucoromycota</taxon>
        <taxon>Glomeromycotina</taxon>
        <taxon>Glomeromycetes</taxon>
        <taxon>Diversisporales</taxon>
        <taxon>Acaulosporaceae</taxon>
        <taxon>Acaulospora</taxon>
    </lineage>
</organism>
<evidence type="ECO:0000313" key="1">
    <source>
        <dbReference type="EMBL" id="CAG8623401.1"/>
    </source>
</evidence>
<name>A0ACA9N1H0_9GLOM</name>
<comment type="caution">
    <text evidence="1">The sequence shown here is derived from an EMBL/GenBank/DDBJ whole genome shotgun (WGS) entry which is preliminary data.</text>
</comment>
<dbReference type="EMBL" id="CAJVPT010017065">
    <property type="protein sequence ID" value="CAG8623401.1"/>
    <property type="molecule type" value="Genomic_DNA"/>
</dbReference>
<dbReference type="Proteomes" id="UP000789525">
    <property type="component" value="Unassembled WGS sequence"/>
</dbReference>